<dbReference type="RefSeq" id="XP_062697173.1">
    <property type="nucleotide sequence ID" value="XM_062839651.1"/>
</dbReference>
<dbReference type="EMBL" id="JAULSX010000001">
    <property type="protein sequence ID" value="KAK3499540.1"/>
    <property type="molecule type" value="Genomic_DNA"/>
</dbReference>
<organism evidence="2 3">
    <name type="scientific">Neurospora hispaniola</name>
    <dbReference type="NCBI Taxonomy" id="588809"/>
    <lineage>
        <taxon>Eukaryota</taxon>
        <taxon>Fungi</taxon>
        <taxon>Dikarya</taxon>
        <taxon>Ascomycota</taxon>
        <taxon>Pezizomycotina</taxon>
        <taxon>Sordariomycetes</taxon>
        <taxon>Sordariomycetidae</taxon>
        <taxon>Sordariales</taxon>
        <taxon>Sordariaceae</taxon>
        <taxon>Neurospora</taxon>
    </lineage>
</organism>
<gene>
    <name evidence="2" type="ORF">B0T23DRAFT_417028</name>
</gene>
<dbReference type="AlphaFoldDB" id="A0AAJ0MVQ4"/>
<dbReference type="GeneID" id="87877273"/>
<sequence length="198" mass="21988">MLLNKLIVPFSAFGLVAANTITFVSLDEHNRTIFSKHKTKCTNDDHGLCNDVSLADIAPVNVPGLAQIDVQLPSGWEGNFYSVPGGTPDRTGMLAEIRSQGFENGSYYDVSAIENPNDNVGVKQFWPAHDPNAEVSGCIQFPCPYTYYHPNDLQTKPATWSDKFYCTLGNADLSKNPHLAQWHMVYDHEKKKWAPLSA</sequence>
<name>A0AAJ0MVQ4_9PEZI</name>
<evidence type="ECO:0000313" key="2">
    <source>
        <dbReference type="EMBL" id="KAK3499540.1"/>
    </source>
</evidence>
<keyword evidence="1" id="KW-0732">Signal</keyword>
<accession>A0AAJ0MVQ4</accession>
<feature type="signal peptide" evidence="1">
    <location>
        <begin position="1"/>
        <end position="18"/>
    </location>
</feature>
<dbReference type="Proteomes" id="UP001285908">
    <property type="component" value="Unassembled WGS sequence"/>
</dbReference>
<reference evidence="2 3" key="1">
    <citation type="journal article" date="2023" name="Mol. Phylogenet. Evol.">
        <title>Genome-scale phylogeny and comparative genomics of the fungal order Sordariales.</title>
        <authorList>
            <person name="Hensen N."/>
            <person name="Bonometti L."/>
            <person name="Westerberg I."/>
            <person name="Brannstrom I.O."/>
            <person name="Guillou S."/>
            <person name="Cros-Aarteil S."/>
            <person name="Calhoun S."/>
            <person name="Haridas S."/>
            <person name="Kuo A."/>
            <person name="Mondo S."/>
            <person name="Pangilinan J."/>
            <person name="Riley R."/>
            <person name="LaButti K."/>
            <person name="Andreopoulos B."/>
            <person name="Lipzen A."/>
            <person name="Chen C."/>
            <person name="Yan M."/>
            <person name="Daum C."/>
            <person name="Ng V."/>
            <person name="Clum A."/>
            <person name="Steindorff A."/>
            <person name="Ohm R.A."/>
            <person name="Martin F."/>
            <person name="Silar P."/>
            <person name="Natvig D.O."/>
            <person name="Lalanne C."/>
            <person name="Gautier V."/>
            <person name="Ament-Velasquez S.L."/>
            <person name="Kruys A."/>
            <person name="Hutchinson M.I."/>
            <person name="Powell A.J."/>
            <person name="Barry K."/>
            <person name="Miller A.N."/>
            <person name="Grigoriev I.V."/>
            <person name="Debuchy R."/>
            <person name="Gladieux P."/>
            <person name="Hiltunen Thoren M."/>
            <person name="Johannesson H."/>
        </authorList>
    </citation>
    <scope>NUCLEOTIDE SEQUENCE [LARGE SCALE GENOMIC DNA]</scope>
    <source>
        <strain evidence="2 3">FGSC 10403</strain>
    </source>
</reference>
<keyword evidence="3" id="KW-1185">Reference proteome</keyword>
<evidence type="ECO:0000256" key="1">
    <source>
        <dbReference type="SAM" id="SignalP"/>
    </source>
</evidence>
<evidence type="ECO:0000313" key="3">
    <source>
        <dbReference type="Proteomes" id="UP001285908"/>
    </source>
</evidence>
<protein>
    <recommendedName>
        <fullName evidence="4">DNase1 protein</fullName>
    </recommendedName>
</protein>
<feature type="chain" id="PRO_5042528576" description="DNase1 protein" evidence="1">
    <location>
        <begin position="19"/>
        <end position="198"/>
    </location>
</feature>
<proteinExistence type="predicted"/>
<comment type="caution">
    <text evidence="2">The sequence shown here is derived from an EMBL/GenBank/DDBJ whole genome shotgun (WGS) entry which is preliminary data.</text>
</comment>
<evidence type="ECO:0008006" key="4">
    <source>
        <dbReference type="Google" id="ProtNLM"/>
    </source>
</evidence>